<protein>
    <submittedName>
        <fullName evidence="4">Lzipper-MIP1 domain-containing protein</fullName>
    </submittedName>
</protein>
<keyword evidence="3" id="KW-1185">Reference proteome</keyword>
<organism evidence="3 4">
    <name type="scientific">Meloidogyne hapla</name>
    <name type="common">Root-knot nematode worm</name>
    <dbReference type="NCBI Taxonomy" id="6305"/>
    <lineage>
        <taxon>Eukaryota</taxon>
        <taxon>Metazoa</taxon>
        <taxon>Ecdysozoa</taxon>
        <taxon>Nematoda</taxon>
        <taxon>Chromadorea</taxon>
        <taxon>Rhabditida</taxon>
        <taxon>Tylenchina</taxon>
        <taxon>Tylenchomorpha</taxon>
        <taxon>Tylenchoidea</taxon>
        <taxon>Meloidogynidae</taxon>
        <taxon>Meloidogyninae</taxon>
        <taxon>Meloidogyne</taxon>
    </lineage>
</organism>
<proteinExistence type="predicted"/>
<accession>A0A1I8BHX1</accession>
<evidence type="ECO:0000256" key="1">
    <source>
        <dbReference type="SAM" id="Coils"/>
    </source>
</evidence>
<evidence type="ECO:0000256" key="2">
    <source>
        <dbReference type="SAM" id="Phobius"/>
    </source>
</evidence>
<dbReference type="AlphaFoldDB" id="A0A1I8BHX1"/>
<keyword evidence="2" id="KW-0472">Membrane</keyword>
<reference evidence="4" key="1">
    <citation type="submission" date="2016-11" db="UniProtKB">
        <authorList>
            <consortium name="WormBaseParasite"/>
        </authorList>
    </citation>
    <scope>IDENTIFICATION</scope>
</reference>
<keyword evidence="2" id="KW-1133">Transmembrane helix</keyword>
<feature type="transmembrane region" description="Helical" evidence="2">
    <location>
        <begin position="102"/>
        <end position="125"/>
    </location>
</feature>
<sequence length="150" mass="17489">KIAMAANDITLKEEIKKELKEEFQTKISSIETKLSEVQKQLCQVLEEKGNLKNYKNKKLDISKKSVTIRKKGPKLLFNSDQVFSNDLLSNSRNSCWQSLDKLYWLPQLSIFHALVGIGVLLFRIWHKLNQYPADPKERVHRSRFYIALLA</sequence>
<keyword evidence="2" id="KW-0812">Transmembrane</keyword>
<name>A0A1I8BHX1_MELHA</name>
<dbReference type="Proteomes" id="UP000095281">
    <property type="component" value="Unplaced"/>
</dbReference>
<dbReference type="WBParaSite" id="MhA1_Contig2583.frz3.gene3">
    <property type="protein sequence ID" value="MhA1_Contig2583.frz3.gene3"/>
    <property type="gene ID" value="MhA1_Contig2583.frz3.gene3"/>
</dbReference>
<feature type="coiled-coil region" evidence="1">
    <location>
        <begin position="2"/>
        <end position="40"/>
    </location>
</feature>
<keyword evidence="1" id="KW-0175">Coiled coil</keyword>
<evidence type="ECO:0000313" key="3">
    <source>
        <dbReference type="Proteomes" id="UP000095281"/>
    </source>
</evidence>
<evidence type="ECO:0000313" key="4">
    <source>
        <dbReference type="WBParaSite" id="MhA1_Contig2583.frz3.gene3"/>
    </source>
</evidence>